<reference evidence="2 3" key="1">
    <citation type="journal article" date="2014" name="Agronomy (Basel)">
        <title>A Draft Genome Sequence for Ensete ventricosum, the Drought-Tolerant Tree Against Hunger.</title>
        <authorList>
            <person name="Harrison J."/>
            <person name="Moore K.A."/>
            <person name="Paszkiewicz K."/>
            <person name="Jones T."/>
            <person name="Grant M."/>
            <person name="Ambacheew D."/>
            <person name="Muzemil S."/>
            <person name="Studholme D.J."/>
        </authorList>
    </citation>
    <scope>NUCLEOTIDE SEQUENCE [LARGE SCALE GENOMIC DNA]</scope>
</reference>
<dbReference type="AlphaFoldDB" id="A0A426ZMV5"/>
<organism evidence="2 3">
    <name type="scientific">Ensete ventricosum</name>
    <name type="common">Abyssinian banana</name>
    <name type="synonym">Musa ensete</name>
    <dbReference type="NCBI Taxonomy" id="4639"/>
    <lineage>
        <taxon>Eukaryota</taxon>
        <taxon>Viridiplantae</taxon>
        <taxon>Streptophyta</taxon>
        <taxon>Embryophyta</taxon>
        <taxon>Tracheophyta</taxon>
        <taxon>Spermatophyta</taxon>
        <taxon>Magnoliopsida</taxon>
        <taxon>Liliopsida</taxon>
        <taxon>Zingiberales</taxon>
        <taxon>Musaceae</taxon>
        <taxon>Ensete</taxon>
    </lineage>
</organism>
<name>A0A426ZMV5_ENSVE</name>
<evidence type="ECO:0000313" key="3">
    <source>
        <dbReference type="Proteomes" id="UP000287651"/>
    </source>
</evidence>
<gene>
    <name evidence="2" type="ORF">B296_00006498</name>
</gene>
<evidence type="ECO:0000256" key="1">
    <source>
        <dbReference type="SAM" id="MobiDB-lite"/>
    </source>
</evidence>
<feature type="compositionally biased region" description="Basic and acidic residues" evidence="1">
    <location>
        <begin position="22"/>
        <end position="32"/>
    </location>
</feature>
<dbReference type="Proteomes" id="UP000287651">
    <property type="component" value="Unassembled WGS sequence"/>
</dbReference>
<evidence type="ECO:0000313" key="2">
    <source>
        <dbReference type="EMBL" id="RRT65343.1"/>
    </source>
</evidence>
<comment type="caution">
    <text evidence="2">The sequence shown here is derived from an EMBL/GenBank/DDBJ whole genome shotgun (WGS) entry which is preliminary data.</text>
</comment>
<feature type="region of interest" description="Disordered" evidence="1">
    <location>
        <begin position="22"/>
        <end position="45"/>
    </location>
</feature>
<proteinExistence type="predicted"/>
<dbReference type="EMBL" id="AMZH03005842">
    <property type="protein sequence ID" value="RRT65343.1"/>
    <property type="molecule type" value="Genomic_DNA"/>
</dbReference>
<accession>A0A426ZMV5</accession>
<protein>
    <submittedName>
        <fullName evidence="2">Uncharacterized protein</fullName>
    </submittedName>
</protein>
<sequence length="127" mass="13938">MRGPSLVLASPELLFLRREKATSEWKERRGGAADEGSSPEAPTRRGVLLVVLHRRAADETPKATAGVEADAAMTARASKTISAILLEGKRKLSPGFHWKRPTWPVSRPNKSVRPGPRPSSIHTICYF</sequence>